<keyword evidence="7 9" id="KW-0472">Membrane</keyword>
<keyword evidence="4" id="KW-1003">Cell membrane</keyword>
<dbReference type="GO" id="GO:0005886">
    <property type="term" value="C:plasma membrane"/>
    <property type="evidence" value="ECO:0007669"/>
    <property type="project" value="UniProtKB-SubCell"/>
</dbReference>
<proteinExistence type="inferred from homology"/>
<evidence type="ECO:0000256" key="8">
    <source>
        <dbReference type="SAM" id="MobiDB-lite"/>
    </source>
</evidence>
<dbReference type="EMBL" id="JANUBF010000002">
    <property type="protein sequence ID" value="MCS4035474.1"/>
    <property type="molecule type" value="Genomic_DNA"/>
</dbReference>
<comment type="subcellular location">
    <subcellularLocation>
        <location evidence="1">Cell membrane</location>
        <topology evidence="1">Multi-pass membrane protein</topology>
    </subcellularLocation>
</comment>
<dbReference type="Proteomes" id="UP001155040">
    <property type="component" value="Unassembled WGS sequence"/>
</dbReference>
<comment type="caution">
    <text evidence="11">The sequence shown here is derived from an EMBL/GenBank/DDBJ whole genome shotgun (WGS) entry which is preliminary data.</text>
</comment>
<keyword evidence="3" id="KW-0813">Transport</keyword>
<feature type="transmembrane region" description="Helical" evidence="9">
    <location>
        <begin position="366"/>
        <end position="387"/>
    </location>
</feature>
<dbReference type="AlphaFoldDB" id="A0A9X2PLJ2"/>
<organism evidence="11 13">
    <name type="scientific">Salinibacter ruber</name>
    <dbReference type="NCBI Taxonomy" id="146919"/>
    <lineage>
        <taxon>Bacteria</taxon>
        <taxon>Pseudomonadati</taxon>
        <taxon>Rhodothermota</taxon>
        <taxon>Rhodothermia</taxon>
        <taxon>Rhodothermales</taxon>
        <taxon>Salinibacteraceae</taxon>
        <taxon>Salinibacter</taxon>
    </lineage>
</organism>
<evidence type="ECO:0000256" key="1">
    <source>
        <dbReference type="ARBA" id="ARBA00004651"/>
    </source>
</evidence>
<feature type="region of interest" description="Disordered" evidence="8">
    <location>
        <begin position="1"/>
        <end position="55"/>
    </location>
</feature>
<dbReference type="EMBL" id="JANTYZ010000001">
    <property type="protein sequence ID" value="MCS3863617.1"/>
    <property type="molecule type" value="Genomic_DNA"/>
</dbReference>
<feature type="transmembrane region" description="Helical" evidence="9">
    <location>
        <begin position="114"/>
        <end position="142"/>
    </location>
</feature>
<evidence type="ECO:0000256" key="7">
    <source>
        <dbReference type="ARBA" id="ARBA00023136"/>
    </source>
</evidence>
<dbReference type="Proteomes" id="UP001155034">
    <property type="component" value="Unassembled WGS sequence"/>
</dbReference>
<evidence type="ECO:0000313" key="10">
    <source>
        <dbReference type="EMBL" id="MCS3863617.1"/>
    </source>
</evidence>
<name>A0A9X2PLJ2_9BACT</name>
<feature type="compositionally biased region" description="Low complexity" evidence="8">
    <location>
        <begin position="1"/>
        <end position="14"/>
    </location>
</feature>
<reference evidence="11" key="1">
    <citation type="submission" date="2022-08" db="EMBL/GenBank/DDBJ databases">
        <title>Genomic Encyclopedia of Type Strains, Phase V (KMG-V): Genome sequencing to study the core and pangenomes of soil and plant-associated prokaryotes.</title>
        <authorList>
            <person name="Whitman W."/>
        </authorList>
    </citation>
    <scope>NUCLEOTIDE SEQUENCE</scope>
    <source>
        <strain evidence="10">SP2016B</strain>
        <strain evidence="11">SP2017</strain>
        <strain evidence="12">SP3012</strain>
    </source>
</reference>
<evidence type="ECO:0000313" key="11">
    <source>
        <dbReference type="EMBL" id="MCS3951276.1"/>
    </source>
</evidence>
<evidence type="ECO:0000313" key="13">
    <source>
        <dbReference type="Proteomes" id="UP001155010"/>
    </source>
</evidence>
<evidence type="ECO:0000313" key="12">
    <source>
        <dbReference type="EMBL" id="MCS4035474.1"/>
    </source>
</evidence>
<dbReference type="Proteomes" id="UP001155010">
    <property type="component" value="Unassembled WGS sequence"/>
</dbReference>
<feature type="transmembrane region" description="Helical" evidence="9">
    <location>
        <begin position="212"/>
        <end position="231"/>
    </location>
</feature>
<dbReference type="GO" id="GO:0055085">
    <property type="term" value="P:transmembrane transport"/>
    <property type="evidence" value="ECO:0007669"/>
    <property type="project" value="TreeGrafter"/>
</dbReference>
<feature type="transmembrane region" description="Helical" evidence="9">
    <location>
        <begin position="295"/>
        <end position="318"/>
    </location>
</feature>
<protein>
    <submittedName>
        <fullName evidence="11">PurR-regulated permease PerM</fullName>
    </submittedName>
</protein>
<sequence>MPDGPDPSSSGPDESPGPDPEEPSSSETAPARHARTTTASRRGHARERMPVSPDESASTFTFDRVVRFLLGAAAVGSVGWMVWYFAGIVLYLIVGGLLAYLLRPPVDYIQGLGVGRVPAILVAFAVFLGVIVVIVTSVVPFITRQVQDLSQLITIDTAAYVANLIEAQVQGVVPLEQGVLEENVRQAAESLMRGDLVEGQQVAETVSSVVSVFTNIVYAVVIVPFVTFFLLKDELRIRRSLLHLVPNRYFEVTLSILAKVELNIGRYFRALLVQGTAIAVIASTLLWIVGLRGAIAIGIFTGLANTIPYFGPFLGFLAGTLVGIAQTGDVSLVPGVALAMALTQLADNVLLQPLIFSRAAQTHPLVILFVVLAGAQLGGILGMLMAIPLTTTLRVIVEQLLWSLRNYRILRAG</sequence>
<dbReference type="InterPro" id="IPR002549">
    <property type="entry name" value="AI-2E-like"/>
</dbReference>
<feature type="transmembrane region" description="Helical" evidence="9">
    <location>
        <begin position="81"/>
        <end position="102"/>
    </location>
</feature>
<evidence type="ECO:0000256" key="9">
    <source>
        <dbReference type="SAM" id="Phobius"/>
    </source>
</evidence>
<evidence type="ECO:0000256" key="2">
    <source>
        <dbReference type="ARBA" id="ARBA00009773"/>
    </source>
</evidence>
<comment type="similarity">
    <text evidence="2">Belongs to the autoinducer-2 exporter (AI-2E) (TC 2.A.86) family.</text>
</comment>
<feature type="compositionally biased region" description="Low complexity" evidence="8">
    <location>
        <begin position="25"/>
        <end position="40"/>
    </location>
</feature>
<evidence type="ECO:0000256" key="5">
    <source>
        <dbReference type="ARBA" id="ARBA00022692"/>
    </source>
</evidence>
<feature type="transmembrane region" description="Helical" evidence="9">
    <location>
        <begin position="267"/>
        <end position="289"/>
    </location>
</feature>
<evidence type="ECO:0000256" key="4">
    <source>
        <dbReference type="ARBA" id="ARBA00022475"/>
    </source>
</evidence>
<dbReference type="Pfam" id="PF01594">
    <property type="entry name" value="AI-2E_transport"/>
    <property type="match status" value="1"/>
</dbReference>
<dbReference type="PANTHER" id="PTHR21716:SF53">
    <property type="entry name" value="PERMEASE PERM-RELATED"/>
    <property type="match status" value="1"/>
</dbReference>
<dbReference type="EMBL" id="JANUBB010000004">
    <property type="protein sequence ID" value="MCS3951276.1"/>
    <property type="molecule type" value="Genomic_DNA"/>
</dbReference>
<evidence type="ECO:0000256" key="3">
    <source>
        <dbReference type="ARBA" id="ARBA00022448"/>
    </source>
</evidence>
<evidence type="ECO:0000256" key="6">
    <source>
        <dbReference type="ARBA" id="ARBA00022989"/>
    </source>
</evidence>
<keyword evidence="6 9" id="KW-1133">Transmembrane helix</keyword>
<accession>A0A9X2PLJ2</accession>
<keyword evidence="5 9" id="KW-0812">Transmembrane</keyword>
<dbReference type="RefSeq" id="WP_103016238.1">
    <property type="nucleotide sequence ID" value="NZ_CALTSD010000010.1"/>
</dbReference>
<gene>
    <name evidence="10" type="ORF">GGP82_000148</name>
    <name evidence="11" type="ORF">GGP83_001218</name>
    <name evidence="12" type="ORF">GGQ01_000518</name>
</gene>
<dbReference type="PANTHER" id="PTHR21716">
    <property type="entry name" value="TRANSMEMBRANE PROTEIN"/>
    <property type="match status" value="1"/>
</dbReference>